<keyword evidence="4" id="KW-1185">Reference proteome</keyword>
<sequence>MLREKRVAEEEFARIDQDDDAGHSEKRGGTCILGVLCVIGVIVAVALLAPARAMEPVARPVLELVR</sequence>
<feature type="region of interest" description="Disordered" evidence="1">
    <location>
        <begin position="1"/>
        <end position="26"/>
    </location>
</feature>
<evidence type="ECO:0000313" key="3">
    <source>
        <dbReference type="EMBL" id="PIO45860.1"/>
    </source>
</evidence>
<evidence type="ECO:0000256" key="2">
    <source>
        <dbReference type="SAM" id="Phobius"/>
    </source>
</evidence>
<comment type="caution">
    <text evidence="3">The sequence shown here is derived from an EMBL/GenBank/DDBJ whole genome shotgun (WGS) entry which is preliminary data.</text>
</comment>
<dbReference type="EMBL" id="MZMT01000014">
    <property type="protein sequence ID" value="PIO45860.1"/>
    <property type="molecule type" value="Genomic_DNA"/>
</dbReference>
<feature type="transmembrane region" description="Helical" evidence="2">
    <location>
        <begin position="31"/>
        <end position="51"/>
    </location>
</feature>
<dbReference type="RefSeq" id="WP_099998493.1">
    <property type="nucleotide sequence ID" value="NZ_CP017940.1"/>
</dbReference>
<dbReference type="KEGG" id="pht:BLM14_05635"/>
<organism evidence="3 4">
    <name type="scientific">Phyllobacterium zundukense</name>
    <dbReference type="NCBI Taxonomy" id="1867719"/>
    <lineage>
        <taxon>Bacteria</taxon>
        <taxon>Pseudomonadati</taxon>
        <taxon>Pseudomonadota</taxon>
        <taxon>Alphaproteobacteria</taxon>
        <taxon>Hyphomicrobiales</taxon>
        <taxon>Phyllobacteriaceae</taxon>
        <taxon>Phyllobacterium</taxon>
    </lineage>
</organism>
<name>A0A2N9W292_9HYPH</name>
<keyword evidence="2" id="KW-0472">Membrane</keyword>
<proteinExistence type="predicted"/>
<dbReference type="AlphaFoldDB" id="A0A2N9W292"/>
<keyword evidence="2" id="KW-1133">Transmembrane helix</keyword>
<evidence type="ECO:0000313" key="4">
    <source>
        <dbReference type="Proteomes" id="UP000232163"/>
    </source>
</evidence>
<reference evidence="4" key="1">
    <citation type="journal article" date="2017" name="Int J Environ Stud">
        <title>Does the Miocene-Pliocene relict legume Oxytropis triphylla form nitrogen-fixing nodules with a combination of bacterial strains?</title>
        <authorList>
            <person name="Safronova V."/>
            <person name="Belimov A."/>
            <person name="Sazanova A."/>
            <person name="Kuznetsova I."/>
            <person name="Popova J."/>
            <person name="Andronov E."/>
            <person name="Verkhozina A."/>
            <person name="Tikhonovich I."/>
        </authorList>
    </citation>
    <scope>NUCLEOTIDE SEQUENCE [LARGE SCALE GENOMIC DNA]</scope>
    <source>
        <strain evidence="4">Tri-38</strain>
    </source>
</reference>
<dbReference type="Proteomes" id="UP000232163">
    <property type="component" value="Unassembled WGS sequence"/>
</dbReference>
<evidence type="ECO:0000256" key="1">
    <source>
        <dbReference type="SAM" id="MobiDB-lite"/>
    </source>
</evidence>
<accession>A0A2N9W292</accession>
<keyword evidence="2" id="KW-0812">Transmembrane</keyword>
<gene>
    <name evidence="3" type="ORF">B5P45_04800</name>
</gene>
<protein>
    <submittedName>
        <fullName evidence="3">Uncharacterized protein</fullName>
    </submittedName>
</protein>